<accession>A0ABT7JSK3</accession>
<organism evidence="3 4">
    <name type="scientific">Rhizobium mayense</name>
    <dbReference type="NCBI Taxonomy" id="1312184"/>
    <lineage>
        <taxon>Bacteria</taxon>
        <taxon>Pseudomonadati</taxon>
        <taxon>Pseudomonadota</taxon>
        <taxon>Alphaproteobacteria</taxon>
        <taxon>Hyphomicrobiales</taxon>
        <taxon>Rhizobiaceae</taxon>
        <taxon>Rhizobium/Agrobacterium group</taxon>
        <taxon>Rhizobium</taxon>
    </lineage>
</organism>
<keyword evidence="1 3" id="KW-0560">Oxidoreductase</keyword>
<dbReference type="GO" id="GO:0016491">
    <property type="term" value="F:oxidoreductase activity"/>
    <property type="evidence" value="ECO:0007669"/>
    <property type="project" value="UniProtKB-KW"/>
</dbReference>
<evidence type="ECO:0000313" key="4">
    <source>
        <dbReference type="Proteomes" id="UP001172645"/>
    </source>
</evidence>
<dbReference type="Gene3D" id="3.50.50.60">
    <property type="entry name" value="FAD/NAD(P)-binding domain"/>
    <property type="match status" value="1"/>
</dbReference>
<dbReference type="RefSeq" id="WP_285868278.1">
    <property type="nucleotide sequence ID" value="NZ_JARFYM010000006.1"/>
</dbReference>
<comment type="caution">
    <text evidence="3">The sequence shown here is derived from an EMBL/GenBank/DDBJ whole genome shotgun (WGS) entry which is preliminary data.</text>
</comment>
<dbReference type="Pfam" id="PF01266">
    <property type="entry name" value="DAO"/>
    <property type="match status" value="1"/>
</dbReference>
<dbReference type="InterPro" id="IPR036188">
    <property type="entry name" value="FAD/NAD-bd_sf"/>
</dbReference>
<evidence type="ECO:0000256" key="1">
    <source>
        <dbReference type="ARBA" id="ARBA00023002"/>
    </source>
</evidence>
<feature type="domain" description="FAD dependent oxidoreductase" evidence="2">
    <location>
        <begin position="7"/>
        <end position="336"/>
    </location>
</feature>
<gene>
    <name evidence="3" type="ORF">PY649_10500</name>
</gene>
<keyword evidence="4" id="KW-1185">Reference proteome</keyword>
<dbReference type="SUPFAM" id="SSF51905">
    <property type="entry name" value="FAD/NAD(P)-binding domain"/>
    <property type="match status" value="1"/>
</dbReference>
<sequence length="361" mass="38088">MPSSPPKIIVVGAGIIGASIAWHLARRGASVTVIAEKAGGEATPKSFAWINASWGNPEFYFHFRRRSMAEWSQLAADVPGLPLSWYGGLCWDLPEAELEAYAAQQTGWGYGMRQVDRETSAALEPHLADPPAFALYVAEEGAVEPVAAANMLLEDAARHGATLLYGTEARRLLQENGKIAGVETTDGALLADHVVLAAGAGTVALAASVGIDVPIETPPGLIVHSRPCPPLLNGLVMAPELHMRQTTEGRIIAGSDFAGTDPGDNPQKAADELFAKVKAMLRGGDRLELDFYTVGYRPTPKDGFPIIGGADDAPGLYLAVLHSGVTLAPLVGLVAATEIIDGHLDAQLSPFRLSRFAQACE</sequence>
<reference evidence="3" key="1">
    <citation type="submission" date="2023-06" db="EMBL/GenBank/DDBJ databases">
        <title>Phylogenetic Diversity of Rhizobium strains.</title>
        <authorList>
            <person name="Moura F.T."/>
            <person name="Helene L.C.F."/>
            <person name="Hungria M."/>
        </authorList>
    </citation>
    <scope>NUCLEOTIDE SEQUENCE</scope>
    <source>
        <strain evidence="3">CCGE526</strain>
    </source>
</reference>
<dbReference type="Proteomes" id="UP001172645">
    <property type="component" value="Unassembled WGS sequence"/>
</dbReference>
<proteinExistence type="predicted"/>
<dbReference type="EC" id="1.-.-.-" evidence="3"/>
<dbReference type="PANTHER" id="PTHR13847">
    <property type="entry name" value="SARCOSINE DEHYDROGENASE-RELATED"/>
    <property type="match status" value="1"/>
</dbReference>
<name>A0ABT7JSK3_9HYPH</name>
<dbReference type="InterPro" id="IPR006076">
    <property type="entry name" value="FAD-dep_OxRdtase"/>
</dbReference>
<dbReference type="EMBL" id="JARFYM010000006">
    <property type="protein sequence ID" value="MDL2399325.1"/>
    <property type="molecule type" value="Genomic_DNA"/>
</dbReference>
<protein>
    <submittedName>
        <fullName evidence="3">FAD-binding oxidoreductase</fullName>
        <ecNumber evidence="3">1.-.-.-</ecNumber>
    </submittedName>
</protein>
<dbReference type="Gene3D" id="3.30.9.10">
    <property type="entry name" value="D-Amino Acid Oxidase, subunit A, domain 2"/>
    <property type="match status" value="1"/>
</dbReference>
<dbReference type="PANTHER" id="PTHR13847:SF289">
    <property type="entry name" value="GLYCINE OXIDASE"/>
    <property type="match status" value="1"/>
</dbReference>
<evidence type="ECO:0000313" key="3">
    <source>
        <dbReference type="EMBL" id="MDL2399325.1"/>
    </source>
</evidence>
<evidence type="ECO:0000259" key="2">
    <source>
        <dbReference type="Pfam" id="PF01266"/>
    </source>
</evidence>